<keyword evidence="9" id="KW-1185">Reference proteome</keyword>
<dbReference type="EMBL" id="FNYC01000001">
    <property type="protein sequence ID" value="SEI49368.1"/>
    <property type="molecule type" value="Genomic_DNA"/>
</dbReference>
<dbReference type="InterPro" id="IPR002661">
    <property type="entry name" value="Ribosome_recyc_fac"/>
</dbReference>
<dbReference type="GO" id="GO:0043023">
    <property type="term" value="F:ribosomal large subunit binding"/>
    <property type="evidence" value="ECO:0007669"/>
    <property type="project" value="TreeGrafter"/>
</dbReference>
<dbReference type="PANTHER" id="PTHR20982">
    <property type="entry name" value="RIBOSOME RECYCLING FACTOR"/>
    <property type="match status" value="1"/>
</dbReference>
<dbReference type="GO" id="GO:0005829">
    <property type="term" value="C:cytosol"/>
    <property type="evidence" value="ECO:0007669"/>
    <property type="project" value="GOC"/>
</dbReference>
<dbReference type="InterPro" id="IPR036191">
    <property type="entry name" value="RRF_sf"/>
</dbReference>
<dbReference type="PANTHER" id="PTHR20982:SF3">
    <property type="entry name" value="MITOCHONDRIAL RIBOSOME RECYCLING FACTOR PSEUDO 1"/>
    <property type="match status" value="1"/>
</dbReference>
<comment type="function">
    <text evidence="5 6">Responsible for the release of ribosomes from messenger RNA at the termination of protein biosynthesis. May increase the efficiency of translation by recycling ribosomes from one round of translation to another.</text>
</comment>
<evidence type="ECO:0000256" key="3">
    <source>
        <dbReference type="ARBA" id="ARBA00022490"/>
    </source>
</evidence>
<evidence type="ECO:0000259" key="7">
    <source>
        <dbReference type="Pfam" id="PF01765"/>
    </source>
</evidence>
<protein>
    <recommendedName>
        <fullName evidence="6">Ribosome-recycling factor</fullName>
        <shortName evidence="6">RRF</shortName>
    </recommendedName>
    <alternativeName>
        <fullName evidence="6">Ribosome-releasing factor</fullName>
    </alternativeName>
</protein>
<comment type="similarity">
    <text evidence="2 6">Belongs to the RRF family.</text>
</comment>
<sequence length="185" mass="20703">MLNDIKTDAQTRMGKSIDALKHDLTRLRTGRASIALVDHIKVPYYGSDMPLNQVASVSLADARSIQISPFEKSMVGPIEKAIMASDIGVTPTTAGTVIRLNMPPLTEERRRELAKHVSHEGENAKIAIRNIRRDAMQKVKDLLKDKQISEDDERRADDEIQKLTDRFVKEVDAVAKAKEDELMAI</sequence>
<proteinExistence type="inferred from homology"/>
<dbReference type="FunFam" id="1.10.132.20:FF:000001">
    <property type="entry name" value="Ribosome-recycling factor"/>
    <property type="match status" value="1"/>
</dbReference>
<evidence type="ECO:0000256" key="5">
    <source>
        <dbReference type="ARBA" id="ARBA00025050"/>
    </source>
</evidence>
<dbReference type="CDD" id="cd00520">
    <property type="entry name" value="RRF"/>
    <property type="match status" value="1"/>
</dbReference>
<dbReference type="Proteomes" id="UP000199420">
    <property type="component" value="Unassembled WGS sequence"/>
</dbReference>
<dbReference type="GO" id="GO:0002184">
    <property type="term" value="P:cytoplasmic translational termination"/>
    <property type="evidence" value="ECO:0007669"/>
    <property type="project" value="TreeGrafter"/>
</dbReference>
<gene>
    <name evidence="6" type="primary">frr</name>
    <name evidence="8" type="ORF">SAMN04487997_0951</name>
</gene>
<dbReference type="FunFam" id="3.30.1360.40:FF:000001">
    <property type="entry name" value="Ribosome-recycling factor"/>
    <property type="match status" value="1"/>
</dbReference>
<dbReference type="Gene3D" id="1.10.132.20">
    <property type="entry name" value="Ribosome-recycling factor"/>
    <property type="match status" value="1"/>
</dbReference>
<dbReference type="SUPFAM" id="SSF55194">
    <property type="entry name" value="Ribosome recycling factor, RRF"/>
    <property type="match status" value="1"/>
</dbReference>
<evidence type="ECO:0000256" key="6">
    <source>
        <dbReference type="HAMAP-Rule" id="MF_00040"/>
    </source>
</evidence>
<dbReference type="NCBIfam" id="TIGR00496">
    <property type="entry name" value="frr"/>
    <property type="match status" value="1"/>
</dbReference>
<dbReference type="InterPro" id="IPR023584">
    <property type="entry name" value="Ribosome_recyc_fac_dom"/>
</dbReference>
<evidence type="ECO:0000256" key="1">
    <source>
        <dbReference type="ARBA" id="ARBA00004496"/>
    </source>
</evidence>
<accession>A0A1H6R028</accession>
<comment type="subcellular location">
    <subcellularLocation>
        <location evidence="1 6">Cytoplasm</location>
    </subcellularLocation>
</comment>
<keyword evidence="3 6" id="KW-0963">Cytoplasm</keyword>
<evidence type="ECO:0000313" key="9">
    <source>
        <dbReference type="Proteomes" id="UP000199420"/>
    </source>
</evidence>
<feature type="domain" description="Ribosome recycling factor" evidence="7">
    <location>
        <begin position="20"/>
        <end position="183"/>
    </location>
</feature>
<keyword evidence="4 6" id="KW-0648">Protein biosynthesis</keyword>
<dbReference type="Gene3D" id="3.30.1360.40">
    <property type="match status" value="1"/>
</dbReference>
<dbReference type="OrthoDB" id="9804006at2"/>
<evidence type="ECO:0000256" key="2">
    <source>
        <dbReference type="ARBA" id="ARBA00005912"/>
    </source>
</evidence>
<dbReference type="RefSeq" id="WP_091333993.1">
    <property type="nucleotide sequence ID" value="NZ_FNYC01000001.1"/>
</dbReference>
<evidence type="ECO:0000256" key="4">
    <source>
        <dbReference type="ARBA" id="ARBA00022917"/>
    </source>
</evidence>
<dbReference type="STRING" id="529704.SAMN02927913_0866"/>
<name>A0A1H6R028_9GAMM</name>
<dbReference type="Pfam" id="PF01765">
    <property type="entry name" value="RRF"/>
    <property type="match status" value="1"/>
</dbReference>
<dbReference type="AlphaFoldDB" id="A0A1H6R028"/>
<dbReference type="HAMAP" id="MF_00040">
    <property type="entry name" value="RRF"/>
    <property type="match status" value="1"/>
</dbReference>
<organism evidence="8 9">
    <name type="scientific">Frateuria terrea</name>
    <dbReference type="NCBI Taxonomy" id="529704"/>
    <lineage>
        <taxon>Bacteria</taxon>
        <taxon>Pseudomonadati</taxon>
        <taxon>Pseudomonadota</taxon>
        <taxon>Gammaproteobacteria</taxon>
        <taxon>Lysobacterales</taxon>
        <taxon>Rhodanobacteraceae</taxon>
        <taxon>Frateuria</taxon>
    </lineage>
</organism>
<evidence type="ECO:0000313" key="8">
    <source>
        <dbReference type="EMBL" id="SEI49368.1"/>
    </source>
</evidence>
<reference evidence="8 9" key="1">
    <citation type="submission" date="2016-10" db="EMBL/GenBank/DDBJ databases">
        <authorList>
            <person name="de Groot N.N."/>
        </authorList>
    </citation>
    <scope>NUCLEOTIDE SEQUENCE [LARGE SCALE GENOMIC DNA]</scope>
    <source>
        <strain evidence="8 9">DSM 26515</strain>
    </source>
</reference>